<evidence type="ECO:0000259" key="1">
    <source>
        <dbReference type="Pfam" id="PF01548"/>
    </source>
</evidence>
<reference evidence="3 4" key="2">
    <citation type="submission" date="2024-01" db="EMBL/GenBank/DDBJ databases">
        <authorList>
            <person name="Xie X."/>
        </authorList>
    </citation>
    <scope>NUCLEOTIDE SEQUENCE [LARGE SCALE GENOMIC DNA]</scope>
    <source>
        <strain evidence="3">SCUT-1</strain>
    </source>
</reference>
<keyword evidence="4" id="KW-1185">Reference proteome</keyword>
<organism evidence="3 4">
    <name type="scientific">Candidatus Thiothrix phosphatis</name>
    <dbReference type="NCBI Taxonomy" id="3112415"/>
    <lineage>
        <taxon>Bacteria</taxon>
        <taxon>Pseudomonadati</taxon>
        <taxon>Pseudomonadota</taxon>
        <taxon>Gammaproteobacteria</taxon>
        <taxon>Thiotrichales</taxon>
        <taxon>Thiotrichaceae</taxon>
        <taxon>Thiothrix</taxon>
    </lineage>
</organism>
<name>A0ABU6CXG5_9GAMM</name>
<protein>
    <submittedName>
        <fullName evidence="3">IS110 family transposase</fullName>
    </submittedName>
</protein>
<dbReference type="RefSeq" id="WP_324694171.1">
    <property type="nucleotide sequence ID" value="NZ_JAYMYJ010000065.1"/>
</dbReference>
<accession>A0ABU6CXG5</accession>
<gene>
    <name evidence="3" type="ORF">VSS37_07450</name>
</gene>
<dbReference type="InterPro" id="IPR003346">
    <property type="entry name" value="Transposase_20"/>
</dbReference>
<comment type="caution">
    <text evidence="3">The sequence shown here is derived from an EMBL/GenBank/DDBJ whole genome shotgun (WGS) entry which is preliminary data.</text>
</comment>
<dbReference type="PANTHER" id="PTHR33055:SF15">
    <property type="entry name" value="TRANSPOSASE-RELATED"/>
    <property type="match status" value="1"/>
</dbReference>
<dbReference type="NCBIfam" id="NF033542">
    <property type="entry name" value="transpos_IS110"/>
    <property type="match status" value="1"/>
</dbReference>
<feature type="domain" description="Transposase IS116/IS110/IS902 C-terminal" evidence="2">
    <location>
        <begin position="266"/>
        <end position="349"/>
    </location>
</feature>
<dbReference type="InterPro" id="IPR047650">
    <property type="entry name" value="Transpos_IS110"/>
</dbReference>
<evidence type="ECO:0000313" key="3">
    <source>
        <dbReference type="EMBL" id="MEB4590809.1"/>
    </source>
</evidence>
<reference evidence="4" key="1">
    <citation type="submission" date="2023-07" db="EMBL/GenBank/DDBJ databases">
        <title>The carbon used by Thiothrix.</title>
        <authorList>
            <person name="Chen L."/>
        </authorList>
    </citation>
    <scope>NUCLEOTIDE SEQUENCE [LARGE SCALE GENOMIC DNA]</scope>
</reference>
<evidence type="ECO:0000313" key="4">
    <source>
        <dbReference type="Proteomes" id="UP001308005"/>
    </source>
</evidence>
<dbReference type="EMBL" id="JAYMYJ010000065">
    <property type="protein sequence ID" value="MEB4590809.1"/>
    <property type="molecule type" value="Genomic_DNA"/>
</dbReference>
<dbReference type="Pfam" id="PF01548">
    <property type="entry name" value="DEDD_Tnp_IS110"/>
    <property type="match status" value="1"/>
</dbReference>
<sequence>MYELCVSDCPEGLSPLHRRVAGIDVHRMRHVVTVLIEGDDGTLSKHQREFGGFKRDMKAMAAWLQELGVEWVVMESTGIYWKSAHAHIERVGIPALVVNAHFIKYVPGRKTDMGDSEWLAVLARFGLVRGSFIPPKDLRELRLLSRYRRKVSQMLASETNRMHKVLEDGGIKLGAVVSDIKGVSAREMVAGLIEGKPLGEMLAMARGSPKNKRDDLAVSLDGDLSPRHLFVLRQLHEHVTALERQLAQIDAELFQAMTPYHWAWVLLQTIPGMDAIASAMILIEIGDDMSRFGDADRLASWAALCPGNHESAGKRKSGKTRKGNAIVRYLLCECANAARMTKSSLASKYRNLKVRKSHNKCIVAIAHKMIRIIYFMLSRREPYRDQGVNYEAMSARKNASRWIKALKNIGKLPEATAASA</sequence>
<evidence type="ECO:0000259" key="2">
    <source>
        <dbReference type="Pfam" id="PF02371"/>
    </source>
</evidence>
<proteinExistence type="predicted"/>
<dbReference type="InterPro" id="IPR002525">
    <property type="entry name" value="Transp_IS110-like_N"/>
</dbReference>
<feature type="domain" description="Transposase IS110-like N-terminal" evidence="1">
    <location>
        <begin position="21"/>
        <end position="167"/>
    </location>
</feature>
<dbReference type="Pfam" id="PF02371">
    <property type="entry name" value="Transposase_20"/>
    <property type="match status" value="1"/>
</dbReference>
<dbReference type="PANTHER" id="PTHR33055">
    <property type="entry name" value="TRANSPOSASE FOR INSERTION SEQUENCE ELEMENT IS1111A"/>
    <property type="match status" value="1"/>
</dbReference>
<dbReference type="Proteomes" id="UP001308005">
    <property type="component" value="Unassembled WGS sequence"/>
</dbReference>